<gene>
    <name evidence="2" type="ORF">V0U79_07730</name>
</gene>
<evidence type="ECO:0000313" key="3">
    <source>
        <dbReference type="Proteomes" id="UP001354971"/>
    </source>
</evidence>
<dbReference type="Gene3D" id="3.40.50.10610">
    <property type="entry name" value="ABC-type transport auxiliary lipoprotein component"/>
    <property type="match status" value="1"/>
</dbReference>
<accession>A0ABU7LQQ7</accession>
<proteinExistence type="predicted"/>
<dbReference type="Proteomes" id="UP001354971">
    <property type="component" value="Unassembled WGS sequence"/>
</dbReference>
<keyword evidence="2" id="KW-0449">Lipoprotein</keyword>
<evidence type="ECO:0000313" key="2">
    <source>
        <dbReference type="EMBL" id="MEE2526253.1"/>
    </source>
</evidence>
<comment type="caution">
    <text evidence="2">The sequence shown here is derived from an EMBL/GenBank/DDBJ whole genome shotgun (WGS) entry which is preliminary data.</text>
</comment>
<reference evidence="2 3" key="1">
    <citation type="submission" date="2024-01" db="EMBL/GenBank/DDBJ databases">
        <title>Hyphobacterium bacterium isolated from marine sediment.</title>
        <authorList>
            <person name="Zhao S."/>
        </authorList>
    </citation>
    <scope>NUCLEOTIDE SEQUENCE [LARGE SCALE GENOMIC DNA]</scope>
    <source>
        <strain evidence="3">HN65</strain>
    </source>
</reference>
<dbReference type="EMBL" id="JAZDRP010000004">
    <property type="protein sequence ID" value="MEE2526253.1"/>
    <property type="molecule type" value="Genomic_DNA"/>
</dbReference>
<name>A0ABU7LQQ7_9PROT</name>
<protein>
    <submittedName>
        <fullName evidence="2">ABC-type transport auxiliary lipoprotein family protein</fullName>
    </submittedName>
</protein>
<dbReference type="Pfam" id="PF03886">
    <property type="entry name" value="ABC_trans_aux"/>
    <property type="match status" value="1"/>
</dbReference>
<dbReference type="RefSeq" id="WP_330198916.1">
    <property type="nucleotide sequence ID" value="NZ_JAZDRP010000004.1"/>
</dbReference>
<sequence length="212" mass="22816">MIRKLLTAGLLGSATLLAGCISVLPEVTPATIYRLSTPEPSGEVREEAVIVGVQRPLTPRALSTDMIAMSQSRGQLVFIDGAEWITPVPRLVQDLIVESMDAFEPTLIAARPEDGVRAEFELATELRSFEANYLNGPDAAPTVIVRLRARLIRSSDRRLVAVDAIGAQSAARSNRIGDIVGAFDAASQEAMASVAQWTAEQVAAHHDPEHDH</sequence>
<dbReference type="SUPFAM" id="SSF159594">
    <property type="entry name" value="XCC0632-like"/>
    <property type="match status" value="1"/>
</dbReference>
<dbReference type="InterPro" id="IPR005586">
    <property type="entry name" value="ABC_trans_aux"/>
</dbReference>
<dbReference type="PROSITE" id="PS51257">
    <property type="entry name" value="PROKAR_LIPOPROTEIN"/>
    <property type="match status" value="1"/>
</dbReference>
<feature type="domain" description="ABC-type transport auxiliary lipoprotein component" evidence="1">
    <location>
        <begin position="33"/>
        <end position="195"/>
    </location>
</feature>
<keyword evidence="3" id="KW-1185">Reference proteome</keyword>
<evidence type="ECO:0000259" key="1">
    <source>
        <dbReference type="Pfam" id="PF03886"/>
    </source>
</evidence>
<organism evidence="2 3">
    <name type="scientific">Hyphobacterium lacteum</name>
    <dbReference type="NCBI Taxonomy" id="3116575"/>
    <lineage>
        <taxon>Bacteria</taxon>
        <taxon>Pseudomonadati</taxon>
        <taxon>Pseudomonadota</taxon>
        <taxon>Alphaproteobacteria</taxon>
        <taxon>Maricaulales</taxon>
        <taxon>Maricaulaceae</taxon>
        <taxon>Hyphobacterium</taxon>
    </lineage>
</organism>